<sequence>MEALINIQKNVQKSIERGLINFKKCPKERLTCDYIESRLDNLERDWDLFRQNNNKLCEISNPEDLSKSDYDKLEMYDVTEEAYHNYKSQMKKLLKTMTSVTTLLENSRDSMQSSCSQLVKLPKITIPVFSGKYSEWITFRDLFVALVHKNSSLTDVQKLHYLKGHVSGEAEQLIRYTPLTEANYLHCWSQLEKRYDNKRYLSNCILKRLFGQRRIITESSTAFKELLDTTTDCLNALKNLDIDVTTWDIIIIHVITYKLDMETRKQWELNVSNNNCNNLPTFEEFKLFLENRFRAFECLEPKRPQVAGTSFSQNQSKSFLANNKNNNNPLPCEFCSDIHKLCFCKLFSKQNLEFRREFVSKNKLCFNCLGRNHTVYECNIKASCRLCNKRHHSLLHQGVTNETPDDTIASNLNTIEEPDPFTETNPLVSCLATNKLKKSKQVLLATALLKAKSITGELHVVRALIDQGSQACFITEAMVQYLRLKRIPVKGTVTGLGNNKTISTKYIVHLLIESRTDPEFKLTVKAYVIRNITSYIPEQNIDIINWAEINTLLLADPYFGKPNKIDVLLGADVYSSIIKEGLKKSPPGTLIAQNTALGWIISGVVPDSPKELSSTETVEINVMHAQINNDEMLKRFWEIEEHNNCKKILSDEEQRCENIYAQTTRRTHEGRYVVKLPFREENPACKYGRSREIAEIRLKSLEKRLSKNDSLRNNYHEVIDEYLQLGHMRLLTKNDNKKDEAVYLPHHAVIRNDKTTSKVRVVFNASERNMKGVSLNDTLMVGPTLQADLRHIVMKWRVYPIALVADIIKMYRQVQISEEDTVFQRILWRSTPDKNIDDYELLTVTFGTAAAPYLAVRTLHQLAYDGKEKYPLAAEKVLNSFYMDDLMTGSYNVNDAVELYKQMTGLLNEGGFTLQKWNSNSKELIKKITLLTNQNKKMKTKSCDNKENISNTECDISINEDTNQIKVEIQEDTNVKILGLTWNRKNDSFNYTVTLSPSIIPVTKRIILADISRLFDPLGWIAPTIVLAKIFIQKLWLTGLGWDEILPDTLISEWETYRSELQQLTKIQIPRWLKLTSNDKIIELHGFCDASSSAYAAVVYVRIIGASDDINVSLLVARTRVAPIKQISIPRLELCGAVILAKLLIETAELLNIPKNNLRAWTDSTVVLGWLNSHPSRWKTFVANRVSEILTCLSSSQWFYISSKQNPADSASRGISPALLLKNTLWFNGPDDMTTQAFLAAFRRFVSRRGHCSQLWSDNGTTFIGANKDLKQLASIQSSLAENLEAKGTEWHFIPPHSPNFGGIWEAGIKSTKFHLKRTIGDSCLTYEEISTLLSQVEACLNSRPINVISNSDPSELLPLTPGHFLIGEPLVAVPDYNYENSNINSLTRWQFIQKTLQIFWRRWSNEYLNSFLNRTKWTSKLPEPNVGDVVIIKDDNIPPGRWLLGRIINKHPGHDGVTRVVTLRTKGSTIRRPTSKICTLPVND</sequence>
<reference evidence="1 2" key="1">
    <citation type="journal article" date="2021" name="Front. Genet.">
        <title>Chromosome-Level Genome Assembly Reveals Significant Gene Expansion in the Toll and IMD Signaling Pathways of Dendrolimus kikuchii.</title>
        <authorList>
            <person name="Zhou J."/>
            <person name="Wu P."/>
            <person name="Xiong Z."/>
            <person name="Liu N."/>
            <person name="Zhao N."/>
            <person name="Ji M."/>
            <person name="Qiu Y."/>
            <person name="Yang B."/>
        </authorList>
    </citation>
    <scope>NUCLEOTIDE SEQUENCE [LARGE SCALE GENOMIC DNA]</scope>
    <source>
        <strain evidence="1">Ann1</strain>
    </source>
</reference>
<organism evidence="1 2">
    <name type="scientific">Dendrolimus kikuchii</name>
    <dbReference type="NCBI Taxonomy" id="765133"/>
    <lineage>
        <taxon>Eukaryota</taxon>
        <taxon>Metazoa</taxon>
        <taxon>Ecdysozoa</taxon>
        <taxon>Arthropoda</taxon>
        <taxon>Hexapoda</taxon>
        <taxon>Insecta</taxon>
        <taxon>Pterygota</taxon>
        <taxon>Neoptera</taxon>
        <taxon>Endopterygota</taxon>
        <taxon>Lepidoptera</taxon>
        <taxon>Glossata</taxon>
        <taxon>Ditrysia</taxon>
        <taxon>Bombycoidea</taxon>
        <taxon>Lasiocampidae</taxon>
        <taxon>Dendrolimus</taxon>
    </lineage>
</organism>
<proteinExistence type="predicted"/>
<dbReference type="Proteomes" id="UP000824533">
    <property type="component" value="Linkage Group LG20"/>
</dbReference>
<accession>A0ACC1CP27</accession>
<comment type="caution">
    <text evidence="1">The sequence shown here is derived from an EMBL/GenBank/DDBJ whole genome shotgun (WGS) entry which is preliminary data.</text>
</comment>
<gene>
    <name evidence="1" type="ORF">K1T71_011534</name>
</gene>
<name>A0ACC1CP27_9NEOP</name>
<evidence type="ECO:0000313" key="1">
    <source>
        <dbReference type="EMBL" id="KAJ0173358.1"/>
    </source>
</evidence>
<keyword evidence="2" id="KW-1185">Reference proteome</keyword>
<evidence type="ECO:0000313" key="2">
    <source>
        <dbReference type="Proteomes" id="UP000824533"/>
    </source>
</evidence>
<dbReference type="EMBL" id="CM034406">
    <property type="protein sequence ID" value="KAJ0173358.1"/>
    <property type="molecule type" value="Genomic_DNA"/>
</dbReference>
<protein>
    <submittedName>
        <fullName evidence="1">Uncharacterized protein</fullName>
    </submittedName>
</protein>